<name>A0A934MNX1_9BACL</name>
<comment type="caution">
    <text evidence="9">The sequence shown here is derived from an EMBL/GenBank/DDBJ whole genome shotgun (WGS) entry which is preliminary data.</text>
</comment>
<protein>
    <submittedName>
        <fullName evidence="9">Rhomboid family intramembrane serine protease</fullName>
    </submittedName>
</protein>
<gene>
    <name evidence="9" type="ORF">JFN88_00695</name>
</gene>
<evidence type="ECO:0000256" key="1">
    <source>
        <dbReference type="ARBA" id="ARBA00004141"/>
    </source>
</evidence>
<keyword evidence="3 7" id="KW-0812">Transmembrane</keyword>
<dbReference type="InterPro" id="IPR050925">
    <property type="entry name" value="Rhomboid_protease_S54"/>
</dbReference>
<dbReference type="InterPro" id="IPR035952">
    <property type="entry name" value="Rhomboid-like_sf"/>
</dbReference>
<keyword evidence="4" id="KW-0378">Hydrolase</keyword>
<keyword evidence="5 7" id="KW-1133">Transmembrane helix</keyword>
<evidence type="ECO:0000313" key="10">
    <source>
        <dbReference type="Proteomes" id="UP000640274"/>
    </source>
</evidence>
<evidence type="ECO:0000256" key="6">
    <source>
        <dbReference type="ARBA" id="ARBA00023136"/>
    </source>
</evidence>
<evidence type="ECO:0000313" key="9">
    <source>
        <dbReference type="EMBL" id="MBJ6359844.1"/>
    </source>
</evidence>
<dbReference type="PANTHER" id="PTHR43731">
    <property type="entry name" value="RHOMBOID PROTEASE"/>
    <property type="match status" value="1"/>
</dbReference>
<evidence type="ECO:0000259" key="8">
    <source>
        <dbReference type="Pfam" id="PF01694"/>
    </source>
</evidence>
<dbReference type="Pfam" id="PF01694">
    <property type="entry name" value="Rhomboid"/>
    <property type="match status" value="1"/>
</dbReference>
<dbReference type="Gene3D" id="1.20.1540.10">
    <property type="entry name" value="Rhomboid-like"/>
    <property type="match status" value="1"/>
</dbReference>
<feature type="transmembrane region" description="Helical" evidence="7">
    <location>
        <begin position="12"/>
        <end position="35"/>
    </location>
</feature>
<keyword evidence="6 7" id="KW-0472">Membrane</keyword>
<dbReference type="RefSeq" id="WP_199017365.1">
    <property type="nucleotide sequence ID" value="NZ_JAELUP010000001.1"/>
</dbReference>
<dbReference type="PANTHER" id="PTHR43731:SF14">
    <property type="entry name" value="PRESENILIN-ASSOCIATED RHOMBOID-LIKE PROTEIN, MITOCHONDRIAL"/>
    <property type="match status" value="1"/>
</dbReference>
<feature type="transmembrane region" description="Helical" evidence="7">
    <location>
        <begin position="157"/>
        <end position="174"/>
    </location>
</feature>
<dbReference type="AlphaFoldDB" id="A0A934MNX1"/>
<sequence length="202" mass="22655">MIFLRYESFRSYLRLYPVTSTLLALNVLVFMLNYLGNGNLINFGAFVAFPGDPYGLQEPWRYVTSIVLHYGWEHLFFNSFSTLVFAPPLERLLGSFRYTIFYVLCGIVGNILSALMFNMISSDPALVTVGASGAIYGIFGAYLNLAILQKSSLDEASRKTVFMILGFGLIYSFLVSNINIWAHVGGLIAGFLLYSQFARKNK</sequence>
<evidence type="ECO:0000256" key="2">
    <source>
        <dbReference type="ARBA" id="ARBA00009045"/>
    </source>
</evidence>
<dbReference type="Proteomes" id="UP000640274">
    <property type="component" value="Unassembled WGS sequence"/>
</dbReference>
<comment type="similarity">
    <text evidence="2">Belongs to the peptidase S54 family.</text>
</comment>
<accession>A0A934MNX1</accession>
<dbReference type="GO" id="GO:0006508">
    <property type="term" value="P:proteolysis"/>
    <property type="evidence" value="ECO:0007669"/>
    <property type="project" value="UniProtKB-KW"/>
</dbReference>
<feature type="domain" description="Peptidase S54 rhomboid" evidence="8">
    <location>
        <begin position="58"/>
        <end position="193"/>
    </location>
</feature>
<dbReference type="EMBL" id="JAELUP010000001">
    <property type="protein sequence ID" value="MBJ6359844.1"/>
    <property type="molecule type" value="Genomic_DNA"/>
</dbReference>
<proteinExistence type="inferred from homology"/>
<dbReference type="SUPFAM" id="SSF144091">
    <property type="entry name" value="Rhomboid-like"/>
    <property type="match status" value="1"/>
</dbReference>
<evidence type="ECO:0000256" key="5">
    <source>
        <dbReference type="ARBA" id="ARBA00022989"/>
    </source>
</evidence>
<keyword evidence="10" id="KW-1185">Reference proteome</keyword>
<feature type="transmembrane region" description="Helical" evidence="7">
    <location>
        <begin position="126"/>
        <end position="145"/>
    </location>
</feature>
<dbReference type="GO" id="GO:0016020">
    <property type="term" value="C:membrane"/>
    <property type="evidence" value="ECO:0007669"/>
    <property type="project" value="UniProtKB-SubCell"/>
</dbReference>
<feature type="transmembrane region" description="Helical" evidence="7">
    <location>
        <begin position="98"/>
        <end position="120"/>
    </location>
</feature>
<dbReference type="GO" id="GO:0004252">
    <property type="term" value="F:serine-type endopeptidase activity"/>
    <property type="evidence" value="ECO:0007669"/>
    <property type="project" value="InterPro"/>
</dbReference>
<dbReference type="InterPro" id="IPR022764">
    <property type="entry name" value="Peptidase_S54_rhomboid_dom"/>
</dbReference>
<comment type="subcellular location">
    <subcellularLocation>
        <location evidence="1">Membrane</location>
        <topology evidence="1">Multi-pass membrane protein</topology>
    </subcellularLocation>
</comment>
<evidence type="ECO:0000256" key="7">
    <source>
        <dbReference type="SAM" id="Phobius"/>
    </source>
</evidence>
<keyword evidence="9" id="KW-0645">Protease</keyword>
<evidence type="ECO:0000256" key="3">
    <source>
        <dbReference type="ARBA" id="ARBA00022692"/>
    </source>
</evidence>
<reference evidence="9" key="1">
    <citation type="submission" date="2020-12" db="EMBL/GenBank/DDBJ databases">
        <authorList>
            <person name="Huq M.A."/>
        </authorList>
    </citation>
    <scope>NUCLEOTIDE SEQUENCE</scope>
    <source>
        <strain evidence="9">MAHUQ-46</strain>
    </source>
</reference>
<evidence type="ECO:0000256" key="4">
    <source>
        <dbReference type="ARBA" id="ARBA00022801"/>
    </source>
</evidence>
<organism evidence="9 10">
    <name type="scientific">Paenibacillus roseus</name>
    <dbReference type="NCBI Taxonomy" id="2798579"/>
    <lineage>
        <taxon>Bacteria</taxon>
        <taxon>Bacillati</taxon>
        <taxon>Bacillota</taxon>
        <taxon>Bacilli</taxon>
        <taxon>Bacillales</taxon>
        <taxon>Paenibacillaceae</taxon>
        <taxon>Paenibacillus</taxon>
    </lineage>
</organism>